<gene>
    <name evidence="2" type="ORF">X801_04747</name>
</gene>
<organism evidence="2 3">
    <name type="scientific">Opisthorchis viverrini</name>
    <name type="common">Southeast Asian liver fluke</name>
    <dbReference type="NCBI Taxonomy" id="6198"/>
    <lineage>
        <taxon>Eukaryota</taxon>
        <taxon>Metazoa</taxon>
        <taxon>Spiralia</taxon>
        <taxon>Lophotrochozoa</taxon>
        <taxon>Platyhelminthes</taxon>
        <taxon>Trematoda</taxon>
        <taxon>Digenea</taxon>
        <taxon>Opisthorchiida</taxon>
        <taxon>Opisthorchiata</taxon>
        <taxon>Opisthorchiidae</taxon>
        <taxon>Opisthorchis</taxon>
    </lineage>
</organism>
<accession>A0A1S8WYB9</accession>
<evidence type="ECO:0000256" key="1">
    <source>
        <dbReference type="SAM" id="MobiDB-lite"/>
    </source>
</evidence>
<protein>
    <submittedName>
        <fullName evidence="2">Uncharacterized protein</fullName>
    </submittedName>
</protein>
<dbReference type="AlphaFoldDB" id="A0A1S8WYB9"/>
<keyword evidence="3" id="KW-1185">Reference proteome</keyword>
<reference evidence="2 3" key="1">
    <citation type="submission" date="2015-03" db="EMBL/GenBank/DDBJ databases">
        <title>Draft genome of the nematode, Opisthorchis viverrini.</title>
        <authorList>
            <person name="Mitreva M."/>
        </authorList>
    </citation>
    <scope>NUCLEOTIDE SEQUENCE [LARGE SCALE GENOMIC DNA]</scope>
    <source>
        <strain evidence="2">Khon Kaen</strain>
    </source>
</reference>
<proteinExistence type="predicted"/>
<evidence type="ECO:0000313" key="3">
    <source>
        <dbReference type="Proteomes" id="UP000243686"/>
    </source>
</evidence>
<sequence>MPDNPTCSETRGQTVVQNHVVKSEGAINPSERLENSALDLRVNGTPTRYRANETGSVAAFPLMSPINLNQPAVVAIRFLCFKLVYEYPLYKLRVQSATQNNHRKGRNSARSPPKFYLKRPPSNLHYHTFDCLGRE</sequence>
<feature type="non-terminal residue" evidence="2">
    <location>
        <position position="135"/>
    </location>
</feature>
<feature type="region of interest" description="Disordered" evidence="1">
    <location>
        <begin position="97"/>
        <end position="121"/>
    </location>
</feature>
<evidence type="ECO:0000313" key="2">
    <source>
        <dbReference type="EMBL" id="OON19385.1"/>
    </source>
</evidence>
<name>A0A1S8WYB9_OPIVI</name>
<dbReference type="Proteomes" id="UP000243686">
    <property type="component" value="Unassembled WGS sequence"/>
</dbReference>
<dbReference type="EMBL" id="KV893351">
    <property type="protein sequence ID" value="OON19385.1"/>
    <property type="molecule type" value="Genomic_DNA"/>
</dbReference>